<feature type="compositionally biased region" description="Polar residues" evidence="10">
    <location>
        <begin position="628"/>
        <end position="657"/>
    </location>
</feature>
<dbReference type="InterPro" id="IPR028386">
    <property type="entry name" value="CENP-C/Mif2/cnp3"/>
</dbReference>
<sequence>MAEPLNHLKNDYRARFCNGGGKQQINVQPGQNVLKIIRDCFENCVSDSTINSPSISHCSTPVILKQKEDLLLSKESNSGLFNSVKKTFKSTSSVVASPIKSISCSGQSTEAHQKSVALGNIVSSDKKERCVLKEDTNSSEDDLFDADDPVGSNKKANSILKAVERSSQSPPGIFDTDEDNYEVIGSPVLLVEEAETSVHLLSLDEKATPAVMKRQTEGLQARTEEQIVPVERAKCITIPSEQKKKSLSSPFLVAVTTGTVEKRYSASIPPPPSPVKDLGMENDCEFLIDESDGFSFTSWFSIPKKNKKIEKQALSKPVPKSQPSERKKAVVRESKKRKDRKAQNEVPVKLTRMEQSKMKTCDVAEVIQAELQNASNTNLGLSDKKKDALKSVRQSSPHMEESKKHTPGQRSTRTPNKKNSTALKQTQPKKFTFSVSKSDTDISDTEQPKPTEIPNEDLFASCSMTEQPQEKVVSSKEDHNFPKHSQSILKTALSHKKQIAKQKLSKVASSKKLVENRRNKVRKSALKSSSRKSRVQISEESSESEPIEEVDERDFLKSNEVFAPSLQQGSLTSSLQKSHKSPKPKNLIHSLESSGIVHIKTLAKSKKPSQIFIDNTEDSDEGKRASAKSLQKTASQINQRTNMIDCSNPENAEPGNTTHHKGSSGQDVAEQKHKKSNASVKTKYKKQSNVHRSQVSPAPEKNKNHSSGPVLKRYVKFTSKNDEPIACEWEDSSSDKSIALDGDASEFLSNTQLKHKLVMPSQTPNVRRTKRIRLKPLEYWRGERVNYMMRPSGGFVVGGIVSPEKDPCRKARVKRKHTPKTRSHVEHLNVSLADTSKPTAVWDPTINEEVLLECVNTGNSHSCFFNDESVKIYKNLNTSVFAAGKLILKPLKEKGHQFVFTDNIAFHVICGKIIVTLHKTSYYLTTGDFFYVPEGNGYNIRNLLNEESILLFTQLKGERISLELIDSKARNGPL</sequence>
<feature type="domain" description="Kinetochore assembly subunit CENP-C N-terminal" evidence="12">
    <location>
        <begin position="7"/>
        <end position="125"/>
    </location>
</feature>
<feature type="region of interest" description="Disordered" evidence="10">
    <location>
        <begin position="605"/>
        <end position="710"/>
    </location>
</feature>
<dbReference type="FunFam" id="2.60.120.10:FF:000033">
    <property type="entry name" value="Centromere protein C 1"/>
    <property type="match status" value="1"/>
</dbReference>
<comment type="function">
    <text evidence="5">Component of the CENPA-NAC (nucleosome-associated) complex, a complex that plays a central role in assembly of kinetochore proteins, mitotic progression and chromosome segregation. The CENPA-NAC complex recruits the CENPA-CAD (nucleosome distal) complex and may be involved in incorporation of newly synthesized CENPA into centromeres. CENPC recruits DNA methylation and DNMT3B to both centromeric and pericentromeric satellite repeats and regulates the histone code in these regions.</text>
</comment>
<dbReference type="PANTHER" id="PTHR16684">
    <property type="entry name" value="CENTROMERE PROTEIN C"/>
    <property type="match status" value="1"/>
</dbReference>
<dbReference type="Proteomes" id="UP000827986">
    <property type="component" value="Unassembled WGS sequence"/>
</dbReference>
<feature type="region of interest" description="Disordered" evidence="10">
    <location>
        <begin position="500"/>
        <end position="553"/>
    </location>
</feature>
<evidence type="ECO:0000256" key="2">
    <source>
        <dbReference type="ARBA" id="ARBA00010291"/>
    </source>
</evidence>
<dbReference type="SUPFAM" id="SSF51182">
    <property type="entry name" value="RmlC-like cupins"/>
    <property type="match status" value="1"/>
</dbReference>
<evidence type="ECO:0000256" key="6">
    <source>
        <dbReference type="ARBA" id="ARBA00064952"/>
    </source>
</evidence>
<evidence type="ECO:0000256" key="10">
    <source>
        <dbReference type="SAM" id="MobiDB-lite"/>
    </source>
</evidence>
<keyword evidence="14" id="KW-1185">Reference proteome</keyword>
<evidence type="ECO:0000256" key="3">
    <source>
        <dbReference type="ARBA" id="ARBA00023125"/>
    </source>
</evidence>
<name>A0A9D3WY98_9SAUR</name>
<evidence type="ECO:0000259" key="12">
    <source>
        <dbReference type="Pfam" id="PF15622"/>
    </source>
</evidence>
<dbReference type="InterPro" id="IPR014710">
    <property type="entry name" value="RmlC-like_jellyroll"/>
</dbReference>
<feature type="region of interest" description="Disordered" evidence="10">
    <location>
        <begin position="567"/>
        <end position="591"/>
    </location>
</feature>
<evidence type="ECO:0000313" key="13">
    <source>
        <dbReference type="EMBL" id="KAH1170001.1"/>
    </source>
</evidence>
<organism evidence="13 14">
    <name type="scientific">Mauremys mutica</name>
    <name type="common">yellowpond turtle</name>
    <dbReference type="NCBI Taxonomy" id="74926"/>
    <lineage>
        <taxon>Eukaryota</taxon>
        <taxon>Metazoa</taxon>
        <taxon>Chordata</taxon>
        <taxon>Craniata</taxon>
        <taxon>Vertebrata</taxon>
        <taxon>Euteleostomi</taxon>
        <taxon>Archelosauria</taxon>
        <taxon>Testudinata</taxon>
        <taxon>Testudines</taxon>
        <taxon>Cryptodira</taxon>
        <taxon>Durocryptodira</taxon>
        <taxon>Testudinoidea</taxon>
        <taxon>Geoemydidae</taxon>
        <taxon>Geoemydinae</taxon>
        <taxon>Mauremys</taxon>
    </lineage>
</organism>
<feature type="compositionally biased region" description="Basic and acidic residues" evidence="10">
    <location>
        <begin position="323"/>
        <end position="333"/>
    </location>
</feature>
<dbReference type="GO" id="GO:0019237">
    <property type="term" value="F:centromeric DNA binding"/>
    <property type="evidence" value="ECO:0007669"/>
    <property type="project" value="InterPro"/>
</dbReference>
<feature type="domain" description="Mif2/CENP-C cupin" evidence="11">
    <location>
        <begin position="871"/>
        <end position="954"/>
    </location>
</feature>
<proteinExistence type="inferred from homology"/>
<dbReference type="Pfam" id="PF11699">
    <property type="entry name" value="CENP-C_C"/>
    <property type="match status" value="1"/>
</dbReference>
<dbReference type="GO" id="GO:0000776">
    <property type="term" value="C:kinetochore"/>
    <property type="evidence" value="ECO:0007669"/>
    <property type="project" value="InterPro"/>
</dbReference>
<dbReference type="GO" id="GO:0005721">
    <property type="term" value="C:pericentric heterochromatin"/>
    <property type="evidence" value="ECO:0007669"/>
    <property type="project" value="UniProtKB-ARBA"/>
</dbReference>
<dbReference type="GO" id="GO:0051455">
    <property type="term" value="P:spindle attachment to meiosis I kinetochore"/>
    <property type="evidence" value="ECO:0007669"/>
    <property type="project" value="TreeGrafter"/>
</dbReference>
<gene>
    <name evidence="13" type="ORF">KIL84_000986</name>
</gene>
<feature type="compositionally biased region" description="Acidic residues" evidence="10">
    <location>
        <begin position="540"/>
        <end position="552"/>
    </location>
</feature>
<dbReference type="GO" id="GO:0051315">
    <property type="term" value="P:attachment of mitotic spindle microtubules to kinetochore"/>
    <property type="evidence" value="ECO:0007669"/>
    <property type="project" value="TreeGrafter"/>
</dbReference>
<feature type="compositionally biased region" description="Basic residues" evidence="10">
    <location>
        <begin position="519"/>
        <end position="534"/>
    </location>
</feature>
<dbReference type="InterPro" id="IPR011051">
    <property type="entry name" value="RmlC_Cupin_sf"/>
</dbReference>
<evidence type="ECO:0000256" key="1">
    <source>
        <dbReference type="ARBA" id="ARBA00004123"/>
    </source>
</evidence>
<evidence type="ECO:0000256" key="5">
    <source>
        <dbReference type="ARBA" id="ARBA00053516"/>
    </source>
</evidence>
<dbReference type="EMBL" id="JAHDVG010000484">
    <property type="protein sequence ID" value="KAH1170001.1"/>
    <property type="molecule type" value="Genomic_DNA"/>
</dbReference>
<comment type="subcellular location">
    <subcellularLocation>
        <location evidence="1">Nucleus</location>
    </subcellularLocation>
</comment>
<dbReference type="Gene3D" id="2.60.120.10">
    <property type="entry name" value="Jelly Rolls"/>
    <property type="match status" value="1"/>
</dbReference>
<dbReference type="AlphaFoldDB" id="A0A9D3WY98"/>
<dbReference type="InterPro" id="IPR028052">
    <property type="entry name" value="CENP-C_N_dom"/>
</dbReference>
<feature type="region of interest" description="Disordered" evidence="10">
    <location>
        <begin position="311"/>
        <end position="353"/>
    </location>
</feature>
<comment type="subunit">
    <text evidence="6">Oligomer. Component of the CENPA-NAC complex, at least composed of CENPA, CENPC, CENPH, CENPM, CENPN, CENPT and CENPU. The CENPA-NAC complex interacts with the CENPA-CAD complex, composed of CENPI, CENPK, CENPL, CENPO, CENPP, CENPQ, CENPR and CENPS. Binds to DAXX. Interacts with DNMT3B. Interacts directly with CENPA. Identified in a centromere complex containing histones H2A, H2B and H4, and at least CENPA, CENPB, CENPC, CENPT, CENPN, HJURP, SUPT16H, SSRP1 and RSF1. Interacts with MEIKIN.</text>
</comment>
<dbReference type="GO" id="GO:0005634">
    <property type="term" value="C:nucleus"/>
    <property type="evidence" value="ECO:0007669"/>
    <property type="project" value="UniProtKB-SubCell"/>
</dbReference>
<feature type="compositionally biased region" description="Basic residues" evidence="10">
    <location>
        <begin position="672"/>
        <end position="689"/>
    </location>
</feature>
<dbReference type="Pfam" id="PF15622">
    <property type="entry name" value="CENP_C_N"/>
    <property type="match status" value="1"/>
</dbReference>
<evidence type="ECO:0000256" key="4">
    <source>
        <dbReference type="ARBA" id="ARBA00023242"/>
    </source>
</evidence>
<feature type="region of interest" description="Disordered" evidence="10">
    <location>
        <begin position="378"/>
        <end position="460"/>
    </location>
</feature>
<keyword evidence="3" id="KW-0238">DNA-binding</keyword>
<evidence type="ECO:0000256" key="9">
    <source>
        <dbReference type="ARBA" id="ARBA00083562"/>
    </source>
</evidence>
<keyword evidence="4" id="KW-0539">Nucleus</keyword>
<comment type="similarity">
    <text evidence="2">Belongs to the CENP-C/MIF2 family.</text>
</comment>
<evidence type="ECO:0000313" key="14">
    <source>
        <dbReference type="Proteomes" id="UP000827986"/>
    </source>
</evidence>
<dbReference type="GO" id="GO:0051382">
    <property type="term" value="P:kinetochore assembly"/>
    <property type="evidence" value="ECO:0007669"/>
    <property type="project" value="InterPro"/>
</dbReference>
<feature type="compositionally biased region" description="Polar residues" evidence="10">
    <location>
        <begin position="408"/>
        <end position="437"/>
    </location>
</feature>
<evidence type="ECO:0000256" key="8">
    <source>
        <dbReference type="ARBA" id="ARBA00082151"/>
    </source>
</evidence>
<feature type="compositionally biased region" description="Low complexity" evidence="10">
    <location>
        <begin position="567"/>
        <end position="576"/>
    </location>
</feature>
<evidence type="ECO:0000259" key="11">
    <source>
        <dbReference type="Pfam" id="PF11699"/>
    </source>
</evidence>
<comment type="caution">
    <text evidence="13">The sequence shown here is derived from an EMBL/GenBank/DDBJ whole genome shotgun (WGS) entry which is preliminary data.</text>
</comment>
<evidence type="ECO:0000256" key="7">
    <source>
        <dbReference type="ARBA" id="ARBA00068530"/>
    </source>
</evidence>
<dbReference type="PANTHER" id="PTHR16684:SF11">
    <property type="entry name" value="CENTROMERE PROTEIN C"/>
    <property type="match status" value="1"/>
</dbReference>
<dbReference type="InterPro" id="IPR025974">
    <property type="entry name" value="Mif2/CENP-C_cupin"/>
</dbReference>
<protein>
    <recommendedName>
        <fullName evidence="7">Centromere protein C</fullName>
    </recommendedName>
    <alternativeName>
        <fullName evidence="8">Centromere autoantigen C</fullName>
    </alternativeName>
    <alternativeName>
        <fullName evidence="9">Centromere protein C 1</fullName>
    </alternativeName>
</protein>
<accession>A0A9D3WY98</accession>
<reference evidence="13" key="1">
    <citation type="submission" date="2021-09" db="EMBL/GenBank/DDBJ databases">
        <title>The genome of Mauremys mutica provides insights into the evolution of semi-aquatic lifestyle.</title>
        <authorList>
            <person name="Gong S."/>
            <person name="Gao Y."/>
        </authorList>
    </citation>
    <scope>NUCLEOTIDE SEQUENCE</scope>
    <source>
        <strain evidence="13">MM-2020</strain>
        <tissue evidence="13">Muscle</tissue>
    </source>
</reference>